<dbReference type="Proteomes" id="UP000789375">
    <property type="component" value="Unassembled WGS sequence"/>
</dbReference>
<evidence type="ECO:0000313" key="2">
    <source>
        <dbReference type="EMBL" id="CAG8624813.1"/>
    </source>
</evidence>
<sequence>MKINRSRTSLSQSSKSTQINQVLQRPIDEIIVADSTLPPNVTAQKKARIYNFTNDLKIRNNLMEHMETLKQVLHDKNNKIKKLKRQAGY</sequence>
<accession>A0A9N9GP83</accession>
<keyword evidence="1" id="KW-0175">Coiled coil</keyword>
<evidence type="ECO:0000256" key="1">
    <source>
        <dbReference type="SAM" id="Coils"/>
    </source>
</evidence>
<gene>
    <name evidence="2" type="ORF">FMOSSE_LOCUS10178</name>
</gene>
<reference evidence="2" key="1">
    <citation type="submission" date="2021-06" db="EMBL/GenBank/DDBJ databases">
        <authorList>
            <person name="Kallberg Y."/>
            <person name="Tangrot J."/>
            <person name="Rosling A."/>
        </authorList>
    </citation>
    <scope>NUCLEOTIDE SEQUENCE</scope>
    <source>
        <strain evidence="2">87-6 pot B 2015</strain>
    </source>
</reference>
<comment type="caution">
    <text evidence="2">The sequence shown here is derived from an EMBL/GenBank/DDBJ whole genome shotgun (WGS) entry which is preliminary data.</text>
</comment>
<dbReference type="AlphaFoldDB" id="A0A9N9GP83"/>
<proteinExistence type="predicted"/>
<protein>
    <submittedName>
        <fullName evidence="2">1235_t:CDS:1</fullName>
    </submittedName>
</protein>
<dbReference type="EMBL" id="CAJVPP010003251">
    <property type="protein sequence ID" value="CAG8624813.1"/>
    <property type="molecule type" value="Genomic_DNA"/>
</dbReference>
<name>A0A9N9GP83_FUNMO</name>
<feature type="coiled-coil region" evidence="1">
    <location>
        <begin position="59"/>
        <end position="86"/>
    </location>
</feature>
<evidence type="ECO:0000313" key="3">
    <source>
        <dbReference type="Proteomes" id="UP000789375"/>
    </source>
</evidence>
<organism evidence="2 3">
    <name type="scientific">Funneliformis mosseae</name>
    <name type="common">Endomycorrhizal fungus</name>
    <name type="synonym">Glomus mosseae</name>
    <dbReference type="NCBI Taxonomy" id="27381"/>
    <lineage>
        <taxon>Eukaryota</taxon>
        <taxon>Fungi</taxon>
        <taxon>Fungi incertae sedis</taxon>
        <taxon>Mucoromycota</taxon>
        <taxon>Glomeromycotina</taxon>
        <taxon>Glomeromycetes</taxon>
        <taxon>Glomerales</taxon>
        <taxon>Glomeraceae</taxon>
        <taxon>Funneliformis</taxon>
    </lineage>
</organism>
<keyword evidence="3" id="KW-1185">Reference proteome</keyword>